<keyword evidence="5" id="KW-1185">Reference proteome</keyword>
<dbReference type="GO" id="GO:0004497">
    <property type="term" value="F:monooxygenase activity"/>
    <property type="evidence" value="ECO:0007669"/>
    <property type="project" value="UniProtKB-KW"/>
</dbReference>
<comment type="caution">
    <text evidence="4">The sequence shown here is derived from an EMBL/GenBank/DDBJ whole genome shotgun (WGS) entry which is preliminary data.</text>
</comment>
<accession>A0ABD5SFE8</accession>
<name>A0ABD5SFE8_9EURY</name>
<sequence>MKFGVFLNQYYTPDSEFEVTDVYEQVDLLERLGFDGVALGERHVHEEGFIEPITALSAIAARTETLDLATMAVLPMLRNPLSLAEQVSMIDRLSNGRMHFGAAIGYRERELEPFDVAMDERSKAFIESITVLERLWNEDSVTHDGERWSFDDVFVSPRPENDLPIWIGGHADIAIKRAAYRGNGWIASASSTSDDLEQQITVYEDALEEFGEDRSEHDIVLMRDCFVADSVEEARETIEPHLLQLYEWYARWGQTYLDEHEVEVDYDALEEKFVLGSPDECIEQLREYEDLGVDQIYLRCQFPGQPQDVTLETLERFGEEVMPPFSNQ</sequence>
<evidence type="ECO:0000313" key="4">
    <source>
        <dbReference type="EMBL" id="MFC6763807.1"/>
    </source>
</evidence>
<feature type="domain" description="Luciferase-like" evidence="3">
    <location>
        <begin position="1"/>
        <end position="295"/>
    </location>
</feature>
<dbReference type="RefSeq" id="WP_337959439.1">
    <property type="nucleotide sequence ID" value="NZ_JAQIVI010000022.1"/>
</dbReference>
<organism evidence="4 5">
    <name type="scientific">Natrinema soli</name>
    <dbReference type="NCBI Taxonomy" id="1930624"/>
    <lineage>
        <taxon>Archaea</taxon>
        <taxon>Methanobacteriati</taxon>
        <taxon>Methanobacteriota</taxon>
        <taxon>Stenosarchaea group</taxon>
        <taxon>Halobacteria</taxon>
        <taxon>Halobacteriales</taxon>
        <taxon>Natrialbaceae</taxon>
        <taxon>Natrinema</taxon>
    </lineage>
</organism>
<evidence type="ECO:0000259" key="3">
    <source>
        <dbReference type="Pfam" id="PF00296"/>
    </source>
</evidence>
<dbReference type="Pfam" id="PF00296">
    <property type="entry name" value="Bac_luciferase"/>
    <property type="match status" value="1"/>
</dbReference>
<dbReference type="AlphaFoldDB" id="A0ABD5SFE8"/>
<dbReference type="InterPro" id="IPR011251">
    <property type="entry name" value="Luciferase-like_dom"/>
</dbReference>
<keyword evidence="1 4" id="KW-0560">Oxidoreductase</keyword>
<dbReference type="PANTHER" id="PTHR30137">
    <property type="entry name" value="LUCIFERASE-LIKE MONOOXYGENASE"/>
    <property type="match status" value="1"/>
</dbReference>
<dbReference type="SUPFAM" id="SSF51679">
    <property type="entry name" value="Bacterial luciferase-like"/>
    <property type="match status" value="1"/>
</dbReference>
<evidence type="ECO:0000313" key="5">
    <source>
        <dbReference type="Proteomes" id="UP001596383"/>
    </source>
</evidence>
<proteinExistence type="predicted"/>
<protein>
    <submittedName>
        <fullName evidence="4">LLM class flavin-dependent oxidoreductase</fullName>
        <ecNumber evidence="4">1.-.-.-</ecNumber>
    </submittedName>
</protein>
<dbReference type="InterPro" id="IPR050766">
    <property type="entry name" value="Bact_Lucif_Oxidored"/>
</dbReference>
<dbReference type="Gene3D" id="3.20.20.30">
    <property type="entry name" value="Luciferase-like domain"/>
    <property type="match status" value="1"/>
</dbReference>
<dbReference type="EC" id="1.-.-.-" evidence="4"/>
<dbReference type="EMBL" id="JBHSWV010000022">
    <property type="protein sequence ID" value="MFC6763807.1"/>
    <property type="molecule type" value="Genomic_DNA"/>
</dbReference>
<gene>
    <name evidence="4" type="ORF">ACFQE6_01600</name>
</gene>
<dbReference type="PANTHER" id="PTHR30137:SF8">
    <property type="entry name" value="BLR5498 PROTEIN"/>
    <property type="match status" value="1"/>
</dbReference>
<dbReference type="InterPro" id="IPR036661">
    <property type="entry name" value="Luciferase-like_sf"/>
</dbReference>
<keyword evidence="2" id="KW-0503">Monooxygenase</keyword>
<evidence type="ECO:0000256" key="2">
    <source>
        <dbReference type="ARBA" id="ARBA00023033"/>
    </source>
</evidence>
<dbReference type="Proteomes" id="UP001596383">
    <property type="component" value="Unassembled WGS sequence"/>
</dbReference>
<reference evidence="4 5" key="1">
    <citation type="journal article" date="2019" name="Int. J. Syst. Evol. Microbiol.">
        <title>The Global Catalogue of Microorganisms (GCM) 10K type strain sequencing project: providing services to taxonomists for standard genome sequencing and annotation.</title>
        <authorList>
            <consortium name="The Broad Institute Genomics Platform"/>
            <consortium name="The Broad Institute Genome Sequencing Center for Infectious Disease"/>
            <person name="Wu L."/>
            <person name="Ma J."/>
        </authorList>
    </citation>
    <scope>NUCLEOTIDE SEQUENCE [LARGE SCALE GENOMIC DNA]</scope>
    <source>
        <strain evidence="4 5">LMG 29247</strain>
    </source>
</reference>
<evidence type="ECO:0000256" key="1">
    <source>
        <dbReference type="ARBA" id="ARBA00023002"/>
    </source>
</evidence>